<dbReference type="EMBL" id="JAERTY010000014">
    <property type="protein sequence ID" value="MBL1411262.1"/>
    <property type="molecule type" value="Genomic_DNA"/>
</dbReference>
<keyword evidence="3" id="KW-0732">Signal</keyword>
<dbReference type="Gene3D" id="2.60.40.1930">
    <property type="match status" value="1"/>
</dbReference>
<dbReference type="SMART" id="SM01360">
    <property type="entry name" value="A2M"/>
    <property type="match status" value="1"/>
</dbReference>
<dbReference type="Proteomes" id="UP000625283">
    <property type="component" value="Unassembled WGS sequence"/>
</dbReference>
<dbReference type="SMART" id="SM01359">
    <property type="entry name" value="A2M_N_2"/>
    <property type="match status" value="1"/>
</dbReference>
<keyword evidence="6" id="KW-0675">Receptor</keyword>
<dbReference type="Gene3D" id="2.170.130.10">
    <property type="entry name" value="TonB-dependent receptor, plug domain"/>
    <property type="match status" value="1"/>
</dbReference>
<dbReference type="Pfam" id="PF17973">
    <property type="entry name" value="bMG10"/>
    <property type="match status" value="1"/>
</dbReference>
<name>A0ABS1RB73_9SPHI</name>
<dbReference type="InterPro" id="IPR008930">
    <property type="entry name" value="Terpenoid_cyclase/PrenylTrfase"/>
</dbReference>
<dbReference type="InterPro" id="IPR037066">
    <property type="entry name" value="Plug_dom_sf"/>
</dbReference>
<dbReference type="RefSeq" id="WP_202104993.1">
    <property type="nucleotide sequence ID" value="NZ_JAERTY010000014.1"/>
</dbReference>
<dbReference type="Gene3D" id="1.50.10.20">
    <property type="match status" value="1"/>
</dbReference>
<evidence type="ECO:0000313" key="6">
    <source>
        <dbReference type="EMBL" id="MBL1411262.1"/>
    </source>
</evidence>
<feature type="signal peptide" evidence="3">
    <location>
        <begin position="1"/>
        <end position="25"/>
    </location>
</feature>
<keyword evidence="2" id="KW-0802">TPR repeat</keyword>
<feature type="domain" description="Alpha-2-macroglobulin bait region" evidence="4">
    <location>
        <begin position="908"/>
        <end position="1050"/>
    </location>
</feature>
<dbReference type="Pfam" id="PF00207">
    <property type="entry name" value="A2M"/>
    <property type="match status" value="1"/>
</dbReference>
<evidence type="ECO:0000259" key="4">
    <source>
        <dbReference type="SMART" id="SM01359"/>
    </source>
</evidence>
<accession>A0ABS1RB73</accession>
<dbReference type="SUPFAM" id="SSF56935">
    <property type="entry name" value="Porins"/>
    <property type="match status" value="1"/>
</dbReference>
<feature type="repeat" description="TPR" evidence="2">
    <location>
        <begin position="262"/>
        <end position="295"/>
    </location>
</feature>
<dbReference type="Gene3D" id="1.25.40.10">
    <property type="entry name" value="Tetratricopeptide repeat domain"/>
    <property type="match status" value="1"/>
</dbReference>
<feature type="domain" description="Alpha-2-macroglobulin" evidence="5">
    <location>
        <begin position="1260"/>
        <end position="1350"/>
    </location>
</feature>
<proteinExistence type="inferred from homology"/>
<evidence type="ECO:0000313" key="7">
    <source>
        <dbReference type="Proteomes" id="UP000625283"/>
    </source>
</evidence>
<feature type="chain" id="PRO_5046935991" evidence="3">
    <location>
        <begin position="26"/>
        <end position="1987"/>
    </location>
</feature>
<evidence type="ECO:0000256" key="1">
    <source>
        <dbReference type="ARBA" id="ARBA00010556"/>
    </source>
</evidence>
<protein>
    <submittedName>
        <fullName evidence="6">TonB-dependent receptor plug domain-containing protein</fullName>
    </submittedName>
</protein>
<dbReference type="NCBIfam" id="TIGR04057">
    <property type="entry name" value="SusC_RagA_signa"/>
    <property type="match status" value="1"/>
</dbReference>
<dbReference type="InterPro" id="IPR011990">
    <property type="entry name" value="TPR-like_helical_dom_sf"/>
</dbReference>
<dbReference type="InterPro" id="IPR051802">
    <property type="entry name" value="YfhM-like"/>
</dbReference>
<comment type="caution">
    <text evidence="6">The sequence shown here is derived from an EMBL/GenBank/DDBJ whole genome shotgun (WGS) entry which is preliminary data.</text>
</comment>
<organism evidence="6 7">
    <name type="scientific">Sphingobacterium faecale</name>
    <dbReference type="NCBI Taxonomy" id="2803775"/>
    <lineage>
        <taxon>Bacteria</taxon>
        <taxon>Pseudomonadati</taxon>
        <taxon>Bacteroidota</taxon>
        <taxon>Sphingobacteriia</taxon>
        <taxon>Sphingobacteriales</taxon>
        <taxon>Sphingobacteriaceae</taxon>
        <taxon>Sphingobacterium</taxon>
    </lineage>
</organism>
<dbReference type="InterPro" id="IPR002890">
    <property type="entry name" value="MG2"/>
</dbReference>
<dbReference type="PROSITE" id="PS50005">
    <property type="entry name" value="TPR"/>
    <property type="match status" value="1"/>
</dbReference>
<keyword evidence="7" id="KW-1185">Reference proteome</keyword>
<dbReference type="PANTHER" id="PTHR40094">
    <property type="entry name" value="ALPHA-2-MACROGLOBULIN HOMOLOG"/>
    <property type="match status" value="1"/>
</dbReference>
<dbReference type="SUPFAM" id="SSF48239">
    <property type="entry name" value="Terpenoid cyclases/Protein prenyltransferases"/>
    <property type="match status" value="1"/>
</dbReference>
<dbReference type="InterPro" id="IPR001599">
    <property type="entry name" value="Macroglobln_a2"/>
</dbReference>
<dbReference type="InterPro" id="IPR041246">
    <property type="entry name" value="Bact_MG10"/>
</dbReference>
<reference evidence="6 7" key="1">
    <citation type="submission" date="2021-01" db="EMBL/GenBank/DDBJ databases">
        <title>C459-1 draft genome sequence.</title>
        <authorList>
            <person name="Zhang X.-F."/>
        </authorList>
    </citation>
    <scope>NUCLEOTIDE SEQUENCE [LARGE SCALE GENOMIC DNA]</scope>
    <source>
        <strain evidence="7">C459-1</strain>
    </source>
</reference>
<dbReference type="PANTHER" id="PTHR40094:SF1">
    <property type="entry name" value="UBIQUITIN DOMAIN-CONTAINING PROTEIN"/>
    <property type="match status" value="1"/>
</dbReference>
<dbReference type="Pfam" id="PF07703">
    <property type="entry name" value="A2M_BRD"/>
    <property type="match status" value="1"/>
</dbReference>
<dbReference type="InterPro" id="IPR023997">
    <property type="entry name" value="TonB-dep_OMP_SusC/RagA_CS"/>
</dbReference>
<dbReference type="InterPro" id="IPR012910">
    <property type="entry name" value="Plug_dom"/>
</dbReference>
<gene>
    <name evidence="6" type="ORF">JKG61_21070</name>
</gene>
<dbReference type="Pfam" id="PF07715">
    <property type="entry name" value="Plug"/>
    <property type="match status" value="1"/>
</dbReference>
<dbReference type="InterPro" id="IPR019734">
    <property type="entry name" value="TPR_rpt"/>
</dbReference>
<dbReference type="Pfam" id="PF01835">
    <property type="entry name" value="MG2"/>
    <property type="match status" value="1"/>
</dbReference>
<evidence type="ECO:0000259" key="5">
    <source>
        <dbReference type="SMART" id="SM01360"/>
    </source>
</evidence>
<comment type="similarity">
    <text evidence="1">Belongs to the protease inhibitor I39 (alpha-2-macroglobulin) family. Bacterial alpha-2-macroglobulin subfamily.</text>
</comment>
<evidence type="ECO:0000256" key="3">
    <source>
        <dbReference type="SAM" id="SignalP"/>
    </source>
</evidence>
<evidence type="ECO:0000256" key="2">
    <source>
        <dbReference type="PROSITE-ProRule" id="PRU00339"/>
    </source>
</evidence>
<sequence length="1987" mass="225867">MKRLIKTYFPLLLICLLPFMGVAQTTSTSSPKWKEIERLISIRNYEQILPLLADIKAEARRSGNSAEWIRAIVAEGQTKKVNRTNDSLFVEVEKHFQQHIKQASPIERTVLNNFYALFLASNINLYLSDTDNNFIASDNKQKIKHIDSLFHLSLEPKGALLQAPLEKWADLFVSTQNVSLSPTLYHFLAYQYIDFIASYERGNGDKVNQLKEEIIAINESKGYTNATSYLLSLRQDNSYLPALEMATNYLDIIARNKSDYNAYLLAQVAGIYNSRGDKKEALKYINQALKEYPKSPWIDESNNLLKVIKQVNIQLTAKSFAPANQYTPIRISTTNTDSLYIRVYNTSNTLKSYRSFDVKYDSLTHQTSLDAKLVYEELLALKSFADYQNHSTLYKLNPLPFGNYTILVSNNKDFKDDGLYFEVVDQQIIISDLFISASQDKDDDNSTLFRGLLLDRISGKPYTDKKIQLYELNRNNRLDLVQGLRTDKKGEFSYTSNQRRAFDSYLLYLPQENQLIDLNKLKTIGRHVYNKPQPDERNQISIQTLTDRAIYRPGQQVYFKSILYNSHALLGKVMEKEELKIYLHDANHQKIDSLTVTSNAYGSINGSFILPNKTLAGSFRIVALHKGREQGSHYFQVEEYKRPTFKVTFDTNKETYTLRDTAVFTGAVEMLSGAALPDATVKYNITFYSNKHRQYVTYADSTTTTDAEGKFSFKVALMDSMFKGLNNFYLQYNAEVTSQSGEMQATAGQYSFSTRPWQIQIQTVGRMEEKKWKNLTIKTSNQNGQSLLFAGKVNIYQLSQPTTVMTRESSQIFSNLEYHLLSPEEYERYFPVLFDRSLLHKEAQKELLASYEFDTRDTGLVQIDSNLFAKGRYMIEAISIQDGDTIKATSYMQLYDAITKKVSNTEFLTANTDKANYSIGDKVTISYQTDEKSAKYLYLFSSLGTAKRPTQLLNIKNGQATYTFTLEKEQVSPNISFTALLVANNKLAITSTAIPVVRQDKLLQITAKTFRDKITPGQKEKWSFSIAQKDLPVSEAEVLATMYDSALDAFASNNFPSSLPLYTPYFGNIQYYHLLNGFYKDDYSKSIFYKNNRLPTLGNGLSTIYTYGLFTGGLIDHQGIFDSFNSLNEVVVSAAPQRKMTLTGSVAAISAETEKNVAMYDELKDPNLQAEVENLRIRGASSPGQSTPLYVIDGEITDSFVLDNFPADQIEKLEVLKDAAATALYGSRGAHGVILITTKEGKKKQDQLDQAQTRTNLQETAFFFPTLYTDAEGNINFEFDTPEALSKWKLLLFAHRKDLASGNATFITRTQKQLMVRPNLPRYFREGDEITLKAQVQNISKQGLKGNARIEIFNPEDNTNITNLFLNGNSTLAFEVSATTNSIVEWKLKVPAHIPTVQIKIVAATDSFSDGEIVELPILSNKVLISDTEKIILKSRESKDYSLHSSGKDNLHAKVQVQSNPILEIIATLDYLKNYPYESTEQSGSKWFGLKMVQYVEKNYPEIATYFKTLDKDQNKSKLEENSSLSELKQEEMPWLRAIKSEKEKLAAIATLFNSDIRGEIKAVEKKILQNQIDKGGFSWLQGGKADSHISIRLLEIVGKVLHLDQSLVDSDMRNAMEGLTQYLDQDSSIFSPKASVELALNYLYARHYWTSYFKPQGNSIQQLTNKLVKSPEVTAKGPAGLAAKAWVVNQLYGNAKQSNELKNRISQEVVRDKDGGMYWPSNDRAYNAVSMQSYLVEAYKLNDPSQLQAITQWLYYKKQVNHWNSTWMTVDAIYALLLANNPDDFSLDNKVSILVDRQQADTKDIVLGQVSLDFDRSTLEKDKQLTIQNNNNRTIYGGIYHQYFVPLSEVKRNTNALSIQKQYLVERNGTWVETTEAKLGERIKVKIIVINDAPLQYVHLKDSRPAGVEPVYQPSGYRWWQGYYLNMKDASTNYFFDHLGKGKREFEYEIKANNIGIFNSGISSLECMYDPTVNARSANIQLVIVP</sequence>
<dbReference type="InterPro" id="IPR011625">
    <property type="entry name" value="A2M_N_BRD"/>
</dbReference>